<reference evidence="2" key="2">
    <citation type="submission" date="2025-08" db="UniProtKB">
        <authorList>
            <consortium name="Ensembl"/>
        </authorList>
    </citation>
    <scope>IDENTIFICATION</scope>
</reference>
<name>A0A8U7NAW8_CORMO</name>
<sequence length="237" mass="24605">LLAASRTHMALWSWTDTSAMPKNSTKISLKHLPAPQTRAPGQIWPGPCAPQSCPGSPRGTISCQGFTSSGSPGAGQGMAQPWGRAGDGTALGQDRGWHSPGAGQEMAQPWGRTGDGTALGQDRRWHSPGAGQGMAQPWGRTGDGTALGQDRRWHSPGAGQAMAQPWSRTGDGTPLARGLAQQGDPVFLPEGHTAVEQLGEQDWVPLPVTPGLSLGTGAQRGSGLRCCRSLGSVRARP</sequence>
<evidence type="ECO:0000256" key="1">
    <source>
        <dbReference type="SAM" id="MobiDB-lite"/>
    </source>
</evidence>
<accession>A0A8U7NAW8</accession>
<proteinExistence type="predicted"/>
<protein>
    <submittedName>
        <fullName evidence="2">Uncharacterized protein</fullName>
    </submittedName>
</protein>
<reference evidence="2" key="3">
    <citation type="submission" date="2025-09" db="UniProtKB">
        <authorList>
            <consortium name="Ensembl"/>
        </authorList>
    </citation>
    <scope>IDENTIFICATION</scope>
</reference>
<organism evidence="2 3">
    <name type="scientific">Corvus moneduloides</name>
    <name type="common">New Caledonian crow</name>
    <dbReference type="NCBI Taxonomy" id="1196302"/>
    <lineage>
        <taxon>Eukaryota</taxon>
        <taxon>Metazoa</taxon>
        <taxon>Chordata</taxon>
        <taxon>Craniata</taxon>
        <taxon>Vertebrata</taxon>
        <taxon>Euteleostomi</taxon>
        <taxon>Archelosauria</taxon>
        <taxon>Archosauria</taxon>
        <taxon>Dinosauria</taxon>
        <taxon>Saurischia</taxon>
        <taxon>Theropoda</taxon>
        <taxon>Coelurosauria</taxon>
        <taxon>Aves</taxon>
        <taxon>Neognathae</taxon>
        <taxon>Neoaves</taxon>
        <taxon>Telluraves</taxon>
        <taxon>Australaves</taxon>
        <taxon>Passeriformes</taxon>
        <taxon>Corvoidea</taxon>
        <taxon>Corvidae</taxon>
        <taxon>Corvus</taxon>
    </lineage>
</organism>
<evidence type="ECO:0000313" key="2">
    <source>
        <dbReference type="Ensembl" id="ENSCMUP00000028162.1"/>
    </source>
</evidence>
<dbReference type="AlphaFoldDB" id="A0A8U7NAW8"/>
<feature type="region of interest" description="Disordered" evidence="1">
    <location>
        <begin position="98"/>
        <end position="179"/>
    </location>
</feature>
<evidence type="ECO:0000313" key="3">
    <source>
        <dbReference type="Proteomes" id="UP000694553"/>
    </source>
</evidence>
<keyword evidence="3" id="KW-1185">Reference proteome</keyword>
<reference evidence="3" key="1">
    <citation type="submission" date="2019-10" db="EMBL/GenBank/DDBJ databases">
        <title>Corvus moneduloides (New Caledonian crow) genome, bCorMon1, primary haplotype.</title>
        <authorList>
            <person name="Rutz C."/>
            <person name="Fungtammasan C."/>
            <person name="Mountcastle J."/>
            <person name="Formenti G."/>
            <person name="Chow W."/>
            <person name="Howe K."/>
            <person name="Steele M.P."/>
            <person name="Fernandes J."/>
            <person name="Gilbert M.T.P."/>
            <person name="Fedrigo O."/>
            <person name="Jarvis E.D."/>
            <person name="Gemmell N."/>
        </authorList>
    </citation>
    <scope>NUCLEOTIDE SEQUENCE [LARGE SCALE GENOMIC DNA]</scope>
</reference>
<dbReference type="Ensembl" id="ENSCMUT00000037641.1">
    <property type="protein sequence ID" value="ENSCMUP00000028162.1"/>
    <property type="gene ID" value="ENSCMUG00000019295.1"/>
</dbReference>
<dbReference type="OMA" id="MAQPWGR"/>
<dbReference type="Proteomes" id="UP000694553">
    <property type="component" value="Unassembled WGS sequence"/>
</dbReference>